<keyword evidence="3" id="KW-0804">Transcription</keyword>
<dbReference type="GO" id="GO:0003677">
    <property type="term" value="F:DNA binding"/>
    <property type="evidence" value="ECO:0007669"/>
    <property type="project" value="UniProtKB-KW"/>
</dbReference>
<protein>
    <submittedName>
        <fullName evidence="5">Helix-turn-helix domain-containing protein</fullName>
    </submittedName>
</protein>
<keyword evidence="1" id="KW-0805">Transcription regulation</keyword>
<dbReference type="InterPro" id="IPR001845">
    <property type="entry name" value="HTH_ArsR_DNA-bd_dom"/>
</dbReference>
<evidence type="ECO:0000259" key="4">
    <source>
        <dbReference type="PROSITE" id="PS50987"/>
    </source>
</evidence>
<dbReference type="CDD" id="cd00090">
    <property type="entry name" value="HTH_ARSR"/>
    <property type="match status" value="1"/>
</dbReference>
<evidence type="ECO:0000313" key="6">
    <source>
        <dbReference type="Proteomes" id="UP001138997"/>
    </source>
</evidence>
<dbReference type="SMART" id="SM00418">
    <property type="entry name" value="HTH_ARSR"/>
    <property type="match status" value="1"/>
</dbReference>
<evidence type="ECO:0000256" key="1">
    <source>
        <dbReference type="ARBA" id="ARBA00023015"/>
    </source>
</evidence>
<dbReference type="AlphaFoldDB" id="A0A9X1T0N2"/>
<dbReference type="InterPro" id="IPR051011">
    <property type="entry name" value="Metal_resp_trans_reg"/>
</dbReference>
<dbReference type="GO" id="GO:0003700">
    <property type="term" value="F:DNA-binding transcription factor activity"/>
    <property type="evidence" value="ECO:0007669"/>
    <property type="project" value="InterPro"/>
</dbReference>
<dbReference type="Gene3D" id="1.10.10.10">
    <property type="entry name" value="Winged helix-like DNA-binding domain superfamily/Winged helix DNA-binding domain"/>
    <property type="match status" value="1"/>
</dbReference>
<dbReference type="PANTHER" id="PTHR43132">
    <property type="entry name" value="ARSENICAL RESISTANCE OPERON REPRESSOR ARSR-RELATED"/>
    <property type="match status" value="1"/>
</dbReference>
<evidence type="ECO:0000256" key="2">
    <source>
        <dbReference type="ARBA" id="ARBA00023125"/>
    </source>
</evidence>
<reference evidence="5" key="1">
    <citation type="submission" date="2021-11" db="EMBL/GenBank/DDBJ databases">
        <title>Streptomyces corallinus and Kineosporia corallina sp. nov., two new coral-derived marine actinobacteria.</title>
        <authorList>
            <person name="Buangrab K."/>
            <person name="Sutthacheep M."/>
            <person name="Yeemin T."/>
            <person name="Harunari E."/>
            <person name="Igarashi Y."/>
            <person name="Sripreechasak P."/>
            <person name="Kanchanasin P."/>
            <person name="Tanasupawat S."/>
            <person name="Phongsopitanun W."/>
        </authorList>
    </citation>
    <scope>NUCLEOTIDE SEQUENCE</scope>
    <source>
        <strain evidence="5">JCM 31032</strain>
    </source>
</reference>
<organism evidence="5 6">
    <name type="scientific">Kineosporia babensis</name>
    <dbReference type="NCBI Taxonomy" id="499548"/>
    <lineage>
        <taxon>Bacteria</taxon>
        <taxon>Bacillati</taxon>
        <taxon>Actinomycetota</taxon>
        <taxon>Actinomycetes</taxon>
        <taxon>Kineosporiales</taxon>
        <taxon>Kineosporiaceae</taxon>
        <taxon>Kineosporia</taxon>
    </lineage>
</organism>
<keyword evidence="6" id="KW-1185">Reference proteome</keyword>
<dbReference type="PROSITE" id="PS50987">
    <property type="entry name" value="HTH_ARSR_2"/>
    <property type="match status" value="1"/>
</dbReference>
<dbReference type="Pfam" id="PF12840">
    <property type="entry name" value="HTH_20"/>
    <property type="match status" value="1"/>
</dbReference>
<keyword evidence="2" id="KW-0238">DNA-binding</keyword>
<dbReference type="EMBL" id="JAJOMB010000009">
    <property type="protein sequence ID" value="MCD5312928.1"/>
    <property type="molecule type" value="Genomic_DNA"/>
</dbReference>
<dbReference type="SUPFAM" id="SSF46785">
    <property type="entry name" value="Winged helix' DNA-binding domain"/>
    <property type="match status" value="1"/>
</dbReference>
<dbReference type="InterPro" id="IPR036390">
    <property type="entry name" value="WH_DNA-bd_sf"/>
</dbReference>
<dbReference type="PANTHER" id="PTHR43132:SF8">
    <property type="entry name" value="HTH-TYPE TRANSCRIPTIONAL REGULATOR KMTR"/>
    <property type="match status" value="1"/>
</dbReference>
<proteinExistence type="predicted"/>
<gene>
    <name evidence="5" type="ORF">LR394_18635</name>
</gene>
<dbReference type="InterPro" id="IPR036388">
    <property type="entry name" value="WH-like_DNA-bd_sf"/>
</dbReference>
<dbReference type="InterPro" id="IPR011991">
    <property type="entry name" value="ArsR-like_HTH"/>
</dbReference>
<comment type="caution">
    <text evidence="5">The sequence shown here is derived from an EMBL/GenBank/DDBJ whole genome shotgun (WGS) entry which is preliminary data.</text>
</comment>
<name>A0A9X1T0N2_9ACTN</name>
<evidence type="ECO:0000313" key="5">
    <source>
        <dbReference type="EMBL" id="MCD5312928.1"/>
    </source>
</evidence>
<sequence length="352" mass="38503">MRTVQPARPPTAIDVAFCFMVVRYALTGTALADVRFGISPLNELVLSLRSWREPGRYPLHLPWIRRTRPLHGQLDTEMLQALVSSRRWVPDFLTRQPSSPLTRFEEELARLESVPAATVRRDVAATYPGDEPVPEVLQGRNALRRMISALEEYWQLCFAPDWPRMRAVLEADVTYRGRQIAQHGLATMFADLSDRVRMDGDTVEVQSGAGPDWIRPADQGLTLVPSLWTSAACVPVSPDEPPTIIYLPRGRATLWESAPLPTSEALAGVLGSHRAALLQRLAAPASSTELALGLGVTPTAVNQHLRALRAAGLLVAVRHGRSVLYRRSDLAEQLLAASGAQASGVQPSVAAP</sequence>
<dbReference type="Proteomes" id="UP001138997">
    <property type="component" value="Unassembled WGS sequence"/>
</dbReference>
<accession>A0A9X1T0N2</accession>
<evidence type="ECO:0000256" key="3">
    <source>
        <dbReference type="ARBA" id="ARBA00023163"/>
    </source>
</evidence>
<dbReference type="RefSeq" id="WP_231443641.1">
    <property type="nucleotide sequence ID" value="NZ_JAJOMB010000009.1"/>
</dbReference>
<feature type="domain" description="HTH arsR-type" evidence="4">
    <location>
        <begin position="254"/>
        <end position="346"/>
    </location>
</feature>